<dbReference type="PANTHER" id="PTHR30521:SF4">
    <property type="entry name" value="DEFERROCHELATASE"/>
    <property type="match status" value="1"/>
</dbReference>
<feature type="signal peptide" evidence="11">
    <location>
        <begin position="1"/>
        <end position="32"/>
    </location>
</feature>
<feature type="transmembrane region" description="Helical" evidence="10">
    <location>
        <begin position="224"/>
        <end position="245"/>
    </location>
</feature>
<evidence type="ECO:0000259" key="12">
    <source>
        <dbReference type="Pfam" id="PF04261"/>
    </source>
</evidence>
<evidence type="ECO:0000313" key="15">
    <source>
        <dbReference type="Proteomes" id="UP001595816"/>
    </source>
</evidence>
<sequence length="874" mass="88701">MRERLVSRFGRSLLRMMFVVVAAAGLVWPASAAQAHEVAGAGATNFRTTLSALAPAVPGVSLSVVENGSRLEAINTTDQDLIVQGYTGEPFAKIGPGGVFVNDNSPATYLNTDRYATTVVPAGVDGKGEPRWRKVSGEHVYRWHDHRIHWMLKTLPAPVAADPGAEHRVSDWKVVLDHGGRTLTATGALDWIPGPSPTPWLLLAIAIAVVIAVGGLFPRLGFRLLAAGAGLMLAADLLHSAGVAAVETGSLAQRLGALLGADATALVVWPFGILAAWRLAYRSRFAAVIAACVGALLGFSMALDDAPVWWRSSAPTGLSMTLDRATVSTVIGAAAGLVVAVALMSLRSVRQRIDAAAASAAVGAGSAAGDESAVGDGSAAGSAPAGLATVDGSKDDSSSPVAALPAARAGEAAVLAAADSAATADRAEVSERADDAGRGDAPHGGSAVASDGGGADGDGVGAGASGVPRRSVAGYLAVGGVGVVAGTGIGIGLRSADTPVVASAAGPALSDVGAGRVAYFGSRQSGIAVPTQPQAHSWVAAFDLLDGVDAKALQGLLRQWSAAAARMAEGQGTGQPDDHVVIGSGPCALTVTFGFGPSLFGKAGIPADARPAALAPLPAFTGDRLDPAASHGDLGVIVAADDPLVVFHAARVLRRIAGPVARLRWGQTGFAATPGATAPGSTGRNLMGQVDGTNNPKPADPDFATKVFVSGHDQPAWLRNGSYLVVRRIRMILDDWDGLTLDAQQKVIGRRKDTGAPLSGGQETTPANYGTTQPDGSPAIPVTAHIRLAAPAFNNGAAMLRRGWSYSDGDEAGLLFLAYQADPRRGFIPVQQRLAGNDALSKFIRHEASALFAIPGGVPDGGYVGQDLFAGNAS</sequence>
<dbReference type="InterPro" id="IPR006314">
    <property type="entry name" value="Dyp_peroxidase"/>
</dbReference>
<feature type="compositionally biased region" description="Polar residues" evidence="9">
    <location>
        <begin position="761"/>
        <end position="773"/>
    </location>
</feature>
<evidence type="ECO:0000256" key="3">
    <source>
        <dbReference type="ARBA" id="ARBA00022617"/>
    </source>
</evidence>
<comment type="cofactor">
    <cofactor evidence="1">
        <name>heme b</name>
        <dbReference type="ChEBI" id="CHEBI:60344"/>
    </cofactor>
</comment>
<gene>
    <name evidence="14" type="ORF">ACFOZ4_31695</name>
</gene>
<evidence type="ECO:0000256" key="6">
    <source>
        <dbReference type="ARBA" id="ARBA00023002"/>
    </source>
</evidence>
<feature type="region of interest" description="Disordered" evidence="9">
    <location>
        <begin position="424"/>
        <end position="463"/>
    </location>
</feature>
<keyword evidence="3" id="KW-0349">Heme</keyword>
<keyword evidence="2 14" id="KW-0575">Peroxidase</keyword>
<dbReference type="EMBL" id="JBHSAY010000020">
    <property type="protein sequence ID" value="MFC4135199.1"/>
    <property type="molecule type" value="Genomic_DNA"/>
</dbReference>
<evidence type="ECO:0000256" key="2">
    <source>
        <dbReference type="ARBA" id="ARBA00022559"/>
    </source>
</evidence>
<feature type="transmembrane region" description="Helical" evidence="10">
    <location>
        <begin position="257"/>
        <end position="277"/>
    </location>
</feature>
<reference evidence="15" key="1">
    <citation type="journal article" date="2019" name="Int. J. Syst. Evol. Microbiol.">
        <title>The Global Catalogue of Microorganisms (GCM) 10K type strain sequencing project: providing services to taxonomists for standard genome sequencing and annotation.</title>
        <authorList>
            <consortium name="The Broad Institute Genomics Platform"/>
            <consortium name="The Broad Institute Genome Sequencing Center for Infectious Disease"/>
            <person name="Wu L."/>
            <person name="Ma J."/>
        </authorList>
    </citation>
    <scope>NUCLEOTIDE SEQUENCE [LARGE SCALE GENOMIC DNA]</scope>
    <source>
        <strain evidence="15">CGMCC 4.7289</strain>
    </source>
</reference>
<evidence type="ECO:0000256" key="11">
    <source>
        <dbReference type="SAM" id="SignalP"/>
    </source>
</evidence>
<evidence type="ECO:0000256" key="8">
    <source>
        <dbReference type="ARBA" id="ARBA00025737"/>
    </source>
</evidence>
<dbReference type="PANTHER" id="PTHR30521">
    <property type="entry name" value="DEFERROCHELATASE/PEROXIDASE"/>
    <property type="match status" value="1"/>
</dbReference>
<feature type="compositionally biased region" description="Low complexity" evidence="9">
    <location>
        <begin position="373"/>
        <end position="388"/>
    </location>
</feature>
<feature type="transmembrane region" description="Helical" evidence="10">
    <location>
        <begin position="284"/>
        <end position="303"/>
    </location>
</feature>
<evidence type="ECO:0000313" key="14">
    <source>
        <dbReference type="EMBL" id="MFC4135199.1"/>
    </source>
</evidence>
<dbReference type="InterPro" id="IPR048327">
    <property type="entry name" value="Dyp_perox_N"/>
</dbReference>
<dbReference type="PROSITE" id="PS51404">
    <property type="entry name" value="DYP_PEROXIDASE"/>
    <property type="match status" value="1"/>
</dbReference>
<dbReference type="Proteomes" id="UP001595816">
    <property type="component" value="Unassembled WGS sequence"/>
</dbReference>
<feature type="chain" id="PRO_5046634565" evidence="11">
    <location>
        <begin position="33"/>
        <end position="874"/>
    </location>
</feature>
<keyword evidence="5 11" id="KW-0732">Signal</keyword>
<evidence type="ECO:0000256" key="10">
    <source>
        <dbReference type="SAM" id="Phobius"/>
    </source>
</evidence>
<feature type="region of interest" description="Disordered" evidence="9">
    <location>
        <begin position="752"/>
        <end position="773"/>
    </location>
</feature>
<evidence type="ECO:0000256" key="5">
    <source>
        <dbReference type="ARBA" id="ARBA00022729"/>
    </source>
</evidence>
<comment type="similarity">
    <text evidence="8">Belongs to the DyP-type peroxidase family.</text>
</comment>
<keyword evidence="10" id="KW-0812">Transmembrane</keyword>
<name>A0ABV8LXJ4_9ACTN</name>
<feature type="transmembrane region" description="Helical" evidence="10">
    <location>
        <begin position="325"/>
        <end position="346"/>
    </location>
</feature>
<dbReference type="Pfam" id="PF04261">
    <property type="entry name" value="Dyp_perox_N"/>
    <property type="match status" value="1"/>
</dbReference>
<dbReference type="GO" id="GO:0004601">
    <property type="term" value="F:peroxidase activity"/>
    <property type="evidence" value="ECO:0007669"/>
    <property type="project" value="UniProtKB-KW"/>
</dbReference>
<evidence type="ECO:0000256" key="4">
    <source>
        <dbReference type="ARBA" id="ARBA00022723"/>
    </source>
</evidence>
<dbReference type="InterPro" id="IPR048328">
    <property type="entry name" value="Dyp_perox_C"/>
</dbReference>
<dbReference type="SUPFAM" id="SSF54909">
    <property type="entry name" value="Dimeric alpha+beta barrel"/>
    <property type="match status" value="1"/>
</dbReference>
<dbReference type="Pfam" id="PF20628">
    <property type="entry name" value="Dyp_perox_C"/>
    <property type="match status" value="1"/>
</dbReference>
<evidence type="ECO:0000256" key="1">
    <source>
        <dbReference type="ARBA" id="ARBA00001970"/>
    </source>
</evidence>
<keyword evidence="15" id="KW-1185">Reference proteome</keyword>
<accession>A0ABV8LXJ4</accession>
<organism evidence="14 15">
    <name type="scientific">Hamadaea flava</name>
    <dbReference type="NCBI Taxonomy" id="1742688"/>
    <lineage>
        <taxon>Bacteria</taxon>
        <taxon>Bacillati</taxon>
        <taxon>Actinomycetota</taxon>
        <taxon>Actinomycetes</taxon>
        <taxon>Micromonosporales</taxon>
        <taxon>Micromonosporaceae</taxon>
        <taxon>Hamadaea</taxon>
    </lineage>
</organism>
<dbReference type="NCBIfam" id="TIGR01413">
    <property type="entry name" value="Dyp_perox_fam"/>
    <property type="match status" value="1"/>
</dbReference>
<keyword evidence="6" id="KW-0560">Oxidoreductase</keyword>
<keyword evidence="10" id="KW-1133">Transmembrane helix</keyword>
<feature type="domain" description="Dyp-type peroxidase N-terminal" evidence="12">
    <location>
        <begin position="524"/>
        <end position="670"/>
    </location>
</feature>
<evidence type="ECO:0000256" key="7">
    <source>
        <dbReference type="ARBA" id="ARBA00023004"/>
    </source>
</evidence>
<keyword evidence="4" id="KW-0479">Metal-binding</keyword>
<proteinExistence type="inferred from homology"/>
<feature type="domain" description="Dyp-type peroxidase C-terminal" evidence="13">
    <location>
        <begin position="683"/>
        <end position="858"/>
    </location>
</feature>
<protein>
    <submittedName>
        <fullName evidence="14">Dyp-type peroxidase</fullName>
    </submittedName>
</protein>
<feature type="transmembrane region" description="Helical" evidence="10">
    <location>
        <begin position="472"/>
        <end position="493"/>
    </location>
</feature>
<dbReference type="RefSeq" id="WP_253763076.1">
    <property type="nucleotide sequence ID" value="NZ_JAMZDZ010000001.1"/>
</dbReference>
<keyword evidence="7" id="KW-0408">Iron</keyword>
<keyword evidence="10" id="KW-0472">Membrane</keyword>
<feature type="compositionally biased region" description="Basic and acidic residues" evidence="9">
    <location>
        <begin position="425"/>
        <end position="441"/>
    </location>
</feature>
<feature type="compositionally biased region" description="Gly residues" evidence="9">
    <location>
        <begin position="451"/>
        <end position="463"/>
    </location>
</feature>
<dbReference type="InterPro" id="IPR011008">
    <property type="entry name" value="Dimeric_a/b-barrel"/>
</dbReference>
<feature type="transmembrane region" description="Helical" evidence="10">
    <location>
        <begin position="200"/>
        <end position="217"/>
    </location>
</feature>
<comment type="caution">
    <text evidence="14">The sequence shown here is derived from an EMBL/GenBank/DDBJ whole genome shotgun (WGS) entry which is preliminary data.</text>
</comment>
<evidence type="ECO:0000259" key="13">
    <source>
        <dbReference type="Pfam" id="PF20628"/>
    </source>
</evidence>
<feature type="region of interest" description="Disordered" evidence="9">
    <location>
        <begin position="373"/>
        <end position="403"/>
    </location>
</feature>
<evidence type="ECO:0000256" key="9">
    <source>
        <dbReference type="SAM" id="MobiDB-lite"/>
    </source>
</evidence>